<dbReference type="EMBL" id="JAFITR010000003">
    <property type="protein sequence ID" value="MBN4066515.1"/>
    <property type="molecule type" value="Genomic_DNA"/>
</dbReference>
<accession>A0ABS3AQF8</accession>
<evidence type="ECO:0000256" key="8">
    <source>
        <dbReference type="ARBA" id="ARBA00037993"/>
    </source>
</evidence>
<comment type="similarity">
    <text evidence="8">Belongs to the QueC family.</text>
</comment>
<evidence type="ECO:0000313" key="11">
    <source>
        <dbReference type="EMBL" id="MBN4066515.1"/>
    </source>
</evidence>
<gene>
    <name evidence="11" type="primary">queC</name>
    <name evidence="11" type="ORF">JYU14_00315</name>
</gene>
<evidence type="ECO:0000256" key="1">
    <source>
        <dbReference type="ARBA" id="ARBA00005061"/>
    </source>
</evidence>
<evidence type="ECO:0000313" key="12">
    <source>
        <dbReference type="Proteomes" id="UP000722121"/>
    </source>
</evidence>
<keyword evidence="2" id="KW-0436">Ligase</keyword>
<feature type="non-terminal residue" evidence="11">
    <location>
        <position position="227"/>
    </location>
</feature>
<dbReference type="PANTHER" id="PTHR42914">
    <property type="entry name" value="7-CYANO-7-DEAZAGUANINE SYNTHASE"/>
    <property type="match status" value="1"/>
</dbReference>
<comment type="catalytic activity">
    <reaction evidence="10">
        <text>7-carboxy-7-carbaguanine + NH4(+) + 2 ATP = 7-cyano-7-carbaguanine + 2 AMP + 2 diphosphate + 2 H(+)</text>
        <dbReference type="Rhea" id="RHEA:27982"/>
        <dbReference type="ChEBI" id="CHEBI:15378"/>
        <dbReference type="ChEBI" id="CHEBI:28938"/>
        <dbReference type="ChEBI" id="CHEBI:30616"/>
        <dbReference type="ChEBI" id="CHEBI:33019"/>
        <dbReference type="ChEBI" id="CHEBI:45075"/>
        <dbReference type="ChEBI" id="CHEBI:61036"/>
        <dbReference type="ChEBI" id="CHEBI:456215"/>
        <dbReference type="EC" id="6.3.4.20"/>
    </reaction>
</comment>
<dbReference type="PIRSF" id="PIRSF006293">
    <property type="entry name" value="ExsB"/>
    <property type="match status" value="1"/>
</dbReference>
<dbReference type="Proteomes" id="UP000722121">
    <property type="component" value="Unassembled WGS sequence"/>
</dbReference>
<evidence type="ECO:0000256" key="10">
    <source>
        <dbReference type="ARBA" id="ARBA00047890"/>
    </source>
</evidence>
<reference evidence="11 12" key="1">
    <citation type="submission" date="2021-02" db="EMBL/GenBank/DDBJ databases">
        <title>Activity-based single-cell genomes from oceanic crustal fluid captures similar information to metagenomic and metatranscriptomic surveys with orders of magnitude less sampling.</title>
        <authorList>
            <person name="D'Angelo T.S."/>
            <person name="Orcutt B.N."/>
        </authorList>
    </citation>
    <scope>NUCLEOTIDE SEQUENCE [LARGE SCALE GENOMIC DNA]</scope>
    <source>
        <strain evidence="11">AH-315-G07</strain>
    </source>
</reference>
<keyword evidence="4" id="KW-0547">Nucleotide-binding</keyword>
<keyword evidence="3" id="KW-0479">Metal-binding</keyword>
<dbReference type="HAMAP" id="MF_01633">
    <property type="entry name" value="QueC"/>
    <property type="match status" value="1"/>
</dbReference>
<dbReference type="SUPFAM" id="SSF52402">
    <property type="entry name" value="Adenine nucleotide alpha hydrolases-like"/>
    <property type="match status" value="1"/>
</dbReference>
<keyword evidence="12" id="KW-1185">Reference proteome</keyword>
<proteinExistence type="inferred from homology"/>
<dbReference type="InterPro" id="IPR014729">
    <property type="entry name" value="Rossmann-like_a/b/a_fold"/>
</dbReference>
<dbReference type="NCBIfam" id="TIGR00364">
    <property type="entry name" value="7-cyano-7-deazaguanine synthase QueC"/>
    <property type="match status" value="1"/>
</dbReference>
<keyword evidence="5" id="KW-0671">Queuosine biosynthesis</keyword>
<dbReference type="Pfam" id="PF06508">
    <property type="entry name" value="QueC"/>
    <property type="match status" value="1"/>
</dbReference>
<dbReference type="InterPro" id="IPR018317">
    <property type="entry name" value="QueC"/>
</dbReference>
<evidence type="ECO:0000256" key="2">
    <source>
        <dbReference type="ARBA" id="ARBA00022598"/>
    </source>
</evidence>
<dbReference type="PANTHER" id="PTHR42914:SF1">
    <property type="entry name" value="7-CYANO-7-DEAZAGUANINE SYNTHASE"/>
    <property type="match status" value="1"/>
</dbReference>
<organism evidence="11 12">
    <name type="scientific">Simkania negevensis</name>
    <dbReference type="NCBI Taxonomy" id="83561"/>
    <lineage>
        <taxon>Bacteria</taxon>
        <taxon>Pseudomonadati</taxon>
        <taxon>Chlamydiota</taxon>
        <taxon>Chlamydiia</taxon>
        <taxon>Parachlamydiales</taxon>
        <taxon>Simkaniaceae</taxon>
        <taxon>Simkania</taxon>
    </lineage>
</organism>
<evidence type="ECO:0000256" key="7">
    <source>
        <dbReference type="ARBA" id="ARBA00022840"/>
    </source>
</evidence>
<protein>
    <recommendedName>
        <fullName evidence="9">7-cyano-7-deazaguanine synthase</fullName>
        <ecNumber evidence="9">6.3.4.20</ecNumber>
    </recommendedName>
</protein>
<comment type="caution">
    <text evidence="11">The sequence shown here is derived from an EMBL/GenBank/DDBJ whole genome shotgun (WGS) entry which is preliminary data.</text>
</comment>
<dbReference type="EC" id="6.3.4.20" evidence="9"/>
<evidence type="ECO:0000256" key="9">
    <source>
        <dbReference type="ARBA" id="ARBA00039149"/>
    </source>
</evidence>
<evidence type="ECO:0000256" key="3">
    <source>
        <dbReference type="ARBA" id="ARBA00022723"/>
    </source>
</evidence>
<dbReference type="Gene3D" id="3.40.50.620">
    <property type="entry name" value="HUPs"/>
    <property type="match status" value="1"/>
</dbReference>
<sequence>MTKQRAIILLSGGIDSTLLLAIATERERECLCISFDYQQRHIKELESAKAIANYYKAVHKVIRIDSSSFARTSLLATSSEVVPKGEALSPEEIPSTYVPARNTLFLAYAIQQAELFDAHEIFFGPNKDDYNTYPDCRPDFVLRFQHVIDYATKQATTGTSPCLLTPLIEWDKATIIQKGVEYNLPFDLTSSCYDPPLDGSHCGECLACSLRKAAFVLANIPDPTRYK</sequence>
<comment type="pathway">
    <text evidence="1">Purine metabolism; 7-cyano-7-deazaguanine biosynthesis.</text>
</comment>
<evidence type="ECO:0000256" key="4">
    <source>
        <dbReference type="ARBA" id="ARBA00022741"/>
    </source>
</evidence>
<dbReference type="CDD" id="cd01995">
    <property type="entry name" value="QueC-like"/>
    <property type="match status" value="1"/>
</dbReference>
<name>A0ABS3AQF8_9BACT</name>
<keyword evidence="7" id="KW-0067">ATP-binding</keyword>
<evidence type="ECO:0000256" key="6">
    <source>
        <dbReference type="ARBA" id="ARBA00022833"/>
    </source>
</evidence>
<evidence type="ECO:0000256" key="5">
    <source>
        <dbReference type="ARBA" id="ARBA00022785"/>
    </source>
</evidence>
<keyword evidence="6" id="KW-0862">Zinc</keyword>